<dbReference type="EMBL" id="MFQH01000025">
    <property type="protein sequence ID" value="OGH77254.1"/>
    <property type="molecule type" value="Genomic_DNA"/>
</dbReference>
<dbReference type="SMART" id="SM00089">
    <property type="entry name" value="PKD"/>
    <property type="match status" value="1"/>
</dbReference>
<protein>
    <recommendedName>
        <fullName evidence="6">PKD domain-containing protein</fullName>
    </recommendedName>
</protein>
<dbReference type="InterPro" id="IPR000601">
    <property type="entry name" value="PKD_dom"/>
</dbReference>
<proteinExistence type="predicted"/>
<dbReference type="InterPro" id="IPR022409">
    <property type="entry name" value="PKD/Chitinase_dom"/>
</dbReference>
<accession>A0A1F6N036</accession>
<name>A0A1F6N036_9BACT</name>
<evidence type="ECO:0000256" key="1">
    <source>
        <dbReference type="SAM" id="Phobius"/>
    </source>
</evidence>
<evidence type="ECO:0000259" key="3">
    <source>
        <dbReference type="PROSITE" id="PS51841"/>
    </source>
</evidence>
<reference evidence="4 5" key="1">
    <citation type="journal article" date="2016" name="Nat. Commun.">
        <title>Thousands of microbial genomes shed light on interconnected biogeochemical processes in an aquifer system.</title>
        <authorList>
            <person name="Anantharaman K."/>
            <person name="Brown C.T."/>
            <person name="Hug L.A."/>
            <person name="Sharon I."/>
            <person name="Castelle C.J."/>
            <person name="Probst A.J."/>
            <person name="Thomas B.C."/>
            <person name="Singh A."/>
            <person name="Wilkins M.J."/>
            <person name="Karaoz U."/>
            <person name="Brodie E.L."/>
            <person name="Williams K.H."/>
            <person name="Hubbard S.S."/>
            <person name="Banfield J.F."/>
        </authorList>
    </citation>
    <scope>NUCLEOTIDE SEQUENCE [LARGE SCALE GENOMIC DNA]</scope>
</reference>
<dbReference type="InterPro" id="IPR036415">
    <property type="entry name" value="Lamin_tail_dom_sf"/>
</dbReference>
<evidence type="ECO:0000313" key="4">
    <source>
        <dbReference type="EMBL" id="OGH77254.1"/>
    </source>
</evidence>
<keyword evidence="1" id="KW-0812">Transmembrane</keyword>
<dbReference type="SUPFAM" id="SSF74853">
    <property type="entry name" value="Lamin A/C globular tail domain"/>
    <property type="match status" value="2"/>
</dbReference>
<dbReference type="AlphaFoldDB" id="A0A1F6N036"/>
<dbReference type="InterPro" id="IPR035986">
    <property type="entry name" value="PKD_dom_sf"/>
</dbReference>
<organism evidence="4 5">
    <name type="scientific">Candidatus Magasanikbacteria bacterium RIFCSPLOWO2_01_FULL_40_15</name>
    <dbReference type="NCBI Taxonomy" id="1798686"/>
    <lineage>
        <taxon>Bacteria</taxon>
        <taxon>Candidatus Magasanikiibacteriota</taxon>
    </lineage>
</organism>
<feature type="transmembrane region" description="Helical" evidence="1">
    <location>
        <begin position="771"/>
        <end position="790"/>
    </location>
</feature>
<keyword evidence="1" id="KW-1133">Transmembrane helix</keyword>
<dbReference type="PROSITE" id="PS51841">
    <property type="entry name" value="LTD"/>
    <property type="match status" value="2"/>
</dbReference>
<keyword evidence="1" id="KW-0472">Membrane</keyword>
<evidence type="ECO:0000313" key="5">
    <source>
        <dbReference type="Proteomes" id="UP000177040"/>
    </source>
</evidence>
<feature type="domain" description="LTD" evidence="3">
    <location>
        <begin position="29"/>
        <end position="168"/>
    </location>
</feature>
<dbReference type="Pfam" id="PF18911">
    <property type="entry name" value="PKD_4"/>
    <property type="match status" value="1"/>
</dbReference>
<dbReference type="Gene3D" id="2.60.40.10">
    <property type="entry name" value="Immunoglobulins"/>
    <property type="match status" value="1"/>
</dbReference>
<dbReference type="Proteomes" id="UP000177040">
    <property type="component" value="Unassembled WGS sequence"/>
</dbReference>
<evidence type="ECO:0000259" key="2">
    <source>
        <dbReference type="PROSITE" id="PS50093"/>
    </source>
</evidence>
<dbReference type="SUPFAM" id="SSF49299">
    <property type="entry name" value="PKD domain"/>
    <property type="match status" value="1"/>
</dbReference>
<comment type="caution">
    <text evidence="4">The sequence shown here is derived from an EMBL/GenBank/DDBJ whole genome shotgun (WGS) entry which is preliminary data.</text>
</comment>
<gene>
    <name evidence="4" type="ORF">A2983_03995</name>
</gene>
<evidence type="ECO:0008006" key="6">
    <source>
        <dbReference type="Google" id="ProtNLM"/>
    </source>
</evidence>
<dbReference type="InterPro" id="IPR001322">
    <property type="entry name" value="Lamin_tail_dom"/>
</dbReference>
<feature type="domain" description="PKD" evidence="2">
    <location>
        <begin position="471"/>
        <end position="542"/>
    </location>
</feature>
<dbReference type="Pfam" id="PF00932">
    <property type="entry name" value="LTD"/>
    <property type="match status" value="2"/>
</dbReference>
<dbReference type="InterPro" id="IPR013783">
    <property type="entry name" value="Ig-like_fold"/>
</dbReference>
<dbReference type="CDD" id="cd00146">
    <property type="entry name" value="PKD"/>
    <property type="match status" value="1"/>
</dbReference>
<dbReference type="PROSITE" id="PS50093">
    <property type="entry name" value="PKD"/>
    <property type="match status" value="1"/>
</dbReference>
<feature type="domain" description="LTD" evidence="3">
    <location>
        <begin position="265"/>
        <end position="364"/>
    </location>
</feature>
<sequence>MTKKLFLHFLVSMFFLASVCFTSIFLYTQVYSNSSSDKEQSPVLISEIKPSGGTGKTTDEYVELFNPNSTSVDISEWVLARQTKTASSTDWQTMVIFSSSTVLSGYGHLLVAHIDYIDDVLADISYSGNSISDDNTLILFDNKSKVIDLVGYGKANNNETANAVAPTNQFLSIERLPGGVDGNSQDTNNNLVDFVRAIPTPQSLVSEPKSIPNPVLTIINTQISTSTSIIQTSTSTIPTSTIEFVSSSISNTHTEDDIQEIVDDFLQKPLIPAMGSILITEFLPIPTSTQVEFVELYNRTSQEVSLADWWLQDGGDSKTVLSGVILPQHYLVIEKPKGNLNNSGDSIRLVAFDGSIIDQVVYGDWDDGTLTNNASEPKLGASLVRPNENFDSNNDQIDFVLTEVVTPGAKNQVKTDQIQNTINPVSGVNTINNVETTVVKDPTVKTLKETKIEKKDVLRIKIVTDKTVDYGEPIIFDASETVGTDDISYVWEMGDGMVLEGESVDYVYRGPGYYIITLTATDSTGRKIKKVKVQVREPVKKKSNDTETRTVAGYKKIKEDNVSKIDKSVFVPIHALPEIKSNTTVSITGLVAAEPDSYGRKKEFYVTDESKAGFGIRIVFQKERPAIIRGDQITVTGKYTVKKDESYIILERTDFLVVLRHENDPVPQVEKIGGLIQLAGGLVRISGEITDVKKDYAYIDDSTGEIKINGLKKQKVALNDIVDIIGVLLQSKDGFELYPRAAEDITVHALPKETQKESDIGVSLGPFWKKYAIWFGFGLILFAFFIKKIIMVGKKIKPTNDTFLATAE</sequence>
<dbReference type="Gene3D" id="2.60.40.1260">
    <property type="entry name" value="Lamin Tail domain"/>
    <property type="match status" value="1"/>
</dbReference>